<name>A0A5B7DY38_PORTR</name>
<dbReference type="EMBL" id="VSRR010001545">
    <property type="protein sequence ID" value="MPC26029.1"/>
    <property type="molecule type" value="Genomic_DNA"/>
</dbReference>
<comment type="caution">
    <text evidence="1">The sequence shown here is derived from an EMBL/GenBank/DDBJ whole genome shotgun (WGS) entry which is preliminary data.</text>
</comment>
<proteinExistence type="predicted"/>
<protein>
    <submittedName>
        <fullName evidence="1">Uncharacterized protein</fullName>
    </submittedName>
</protein>
<evidence type="ECO:0000313" key="2">
    <source>
        <dbReference type="Proteomes" id="UP000324222"/>
    </source>
</evidence>
<dbReference type="AlphaFoldDB" id="A0A5B7DY38"/>
<evidence type="ECO:0000313" key="1">
    <source>
        <dbReference type="EMBL" id="MPC26029.1"/>
    </source>
</evidence>
<gene>
    <name evidence="1" type="ORF">E2C01_019158</name>
</gene>
<dbReference type="Proteomes" id="UP000324222">
    <property type="component" value="Unassembled WGS sequence"/>
</dbReference>
<keyword evidence="2" id="KW-1185">Reference proteome</keyword>
<accession>A0A5B7DY38</accession>
<organism evidence="1 2">
    <name type="scientific">Portunus trituberculatus</name>
    <name type="common">Swimming crab</name>
    <name type="synonym">Neptunus trituberculatus</name>
    <dbReference type="NCBI Taxonomy" id="210409"/>
    <lineage>
        <taxon>Eukaryota</taxon>
        <taxon>Metazoa</taxon>
        <taxon>Ecdysozoa</taxon>
        <taxon>Arthropoda</taxon>
        <taxon>Crustacea</taxon>
        <taxon>Multicrustacea</taxon>
        <taxon>Malacostraca</taxon>
        <taxon>Eumalacostraca</taxon>
        <taxon>Eucarida</taxon>
        <taxon>Decapoda</taxon>
        <taxon>Pleocyemata</taxon>
        <taxon>Brachyura</taxon>
        <taxon>Eubrachyura</taxon>
        <taxon>Portunoidea</taxon>
        <taxon>Portunidae</taxon>
        <taxon>Portuninae</taxon>
        <taxon>Portunus</taxon>
    </lineage>
</organism>
<reference evidence="1 2" key="1">
    <citation type="submission" date="2019-05" db="EMBL/GenBank/DDBJ databases">
        <title>Another draft genome of Portunus trituberculatus and its Hox gene families provides insights of decapod evolution.</title>
        <authorList>
            <person name="Jeong J.-H."/>
            <person name="Song I."/>
            <person name="Kim S."/>
            <person name="Choi T."/>
            <person name="Kim D."/>
            <person name="Ryu S."/>
            <person name="Kim W."/>
        </authorList>
    </citation>
    <scope>NUCLEOTIDE SEQUENCE [LARGE SCALE GENOMIC DNA]</scope>
    <source>
        <tissue evidence="1">Muscle</tissue>
    </source>
</reference>
<sequence length="67" mass="7334">MSVMEHCVGVMTVAPVEEGTDEVMLVAPILLCITMAHIPHIIGQCDTHWNPPGRLAVDLTGWVVREI</sequence>